<feature type="transmembrane region" description="Helical" evidence="7">
    <location>
        <begin position="867"/>
        <end position="884"/>
    </location>
</feature>
<evidence type="ECO:0000256" key="7">
    <source>
        <dbReference type="SAM" id="Phobius"/>
    </source>
</evidence>
<keyword evidence="3" id="KW-1003">Cell membrane</keyword>
<dbReference type="InterPro" id="IPR050545">
    <property type="entry name" value="Mycobact_MmpL"/>
</dbReference>
<organism evidence="9 10">
    <name type="scientific">Shouchella hunanensis</name>
    <dbReference type="NCBI Taxonomy" id="766894"/>
    <lineage>
        <taxon>Bacteria</taxon>
        <taxon>Bacillati</taxon>
        <taxon>Bacillota</taxon>
        <taxon>Bacilli</taxon>
        <taxon>Bacillales</taxon>
        <taxon>Bacillaceae</taxon>
        <taxon>Shouchella</taxon>
    </lineage>
</organism>
<reference evidence="9 10" key="1">
    <citation type="submission" date="2023-02" db="EMBL/GenBank/DDBJ databases">
        <authorList>
            <person name="Liu G."/>
        </authorList>
    </citation>
    <scope>NUCLEOTIDE SEQUENCE [LARGE SCALE GENOMIC DNA]</scope>
    <source>
        <strain evidence="9 10">DSM 23008</strain>
    </source>
</reference>
<feature type="transmembrane region" description="Helical" evidence="7">
    <location>
        <begin position="284"/>
        <end position="306"/>
    </location>
</feature>
<comment type="subcellular location">
    <subcellularLocation>
        <location evidence="1">Cell membrane</location>
        <topology evidence="1">Multi-pass membrane protein</topology>
    </subcellularLocation>
</comment>
<dbReference type="RefSeq" id="WP_274272576.1">
    <property type="nucleotide sequence ID" value="NZ_CP117834.1"/>
</dbReference>
<evidence type="ECO:0000256" key="4">
    <source>
        <dbReference type="ARBA" id="ARBA00022692"/>
    </source>
</evidence>
<feature type="transmembrane region" description="Helical" evidence="7">
    <location>
        <begin position="181"/>
        <end position="197"/>
    </location>
</feature>
<dbReference type="Gene3D" id="1.10.287.950">
    <property type="entry name" value="Methyl-accepting chemotaxis protein"/>
    <property type="match status" value="1"/>
</dbReference>
<feature type="transmembrane region" description="Helical" evidence="7">
    <location>
        <begin position="312"/>
        <end position="334"/>
    </location>
</feature>
<feature type="transmembrane region" description="Helical" evidence="7">
    <location>
        <begin position="891"/>
        <end position="909"/>
    </location>
</feature>
<sequence>MNMFRTNRWTALIVWVLISVLAFFSLPDLGQLVRDKGEITLPDHVQSIVASNLESEMNGNQGSTYDLILVFDEESEVALSDDQVAEIKSIIQSLKNEKEDLGITSIVNPFENPEIKEQLVSEDESAALVQMSVRQSFGTIDEVREVIKPFVDTDKVDVYVTGSDLIAEDFTKTTEDGIKKTEIVAVVFIILVLIVVFRSPIVPFVSLITVGVSYLVSMAIIAGLVQHVDFPFSNFTQVFLIVILFGVGTDYNILLYTNFKEELSREENVAVAIKNTIRSSGKTVLYSGIAVLIGFATLGLADFSFYQSTSAVAIGVAILILVLITLNPFFMHLLGKRMFWPSKRFVGHGDSRLWAFLASHSVLRPVVSLLLVAVFIVPVLMLSKGDVHYNDLLEVDNGYSSKQGIQLIQDKFPSGFSSPASLVIQLDEPLDTQSMLTEMDQLTDAVGKVDGVAEVMSPTRPTGEKIQELYIDDQTNTVGTGVDEANGGAKEIRSGLSEAEQQLSESNDSDFDHIQLLIDGTAEAYQGSVALQDAVSQIASGVSEGANGAAEIESGLTLLSTNLTTVSAATTELYSVYSQIEAGLRTFSETFTSAVALFEQGIHNMTAVQTALEVFLSENPAIASDPAVVEALQNVSGEAEQMNQLSAQLTGATQELEQALTAFSEANQSLNQVNQSMIEMNAGANQLAEGSRQLQGALRDGAEGAKTVESEAGKLGAGLTQIQTGQEQLQAGLQDLKGQMNVLQEGLLASTEGLDELSAGLENAEQYLGEVSHSTSAQRFFIPEDILESDEFQEGLSMYLSDDKQIARFTIILDADPFSAEAMDVVREIQEAGEASVKGTALEDANIAVGGQSAVNADLRDVANGDFLFTATIMLGAIALFLMVITRSIHLPLFIVGILAVAYYTSLSITEMVSGSLFGVEELSWNVPFFGFILLVAIGVDYSIFLLMKYRETEGDALSAIKLASRHIGGVIISAAIILGGTFAALYPSGVLTLMQVATLVIVGLFLLSILFLPVVLPALMSVTNKLGRWAKPNKQEE</sequence>
<feature type="transmembrane region" description="Helical" evidence="7">
    <location>
        <begin position="362"/>
        <end position="382"/>
    </location>
</feature>
<protein>
    <submittedName>
        <fullName evidence="9">MMPL family transporter</fullName>
    </submittedName>
</protein>
<evidence type="ECO:0000313" key="9">
    <source>
        <dbReference type="EMBL" id="WDF03282.1"/>
    </source>
</evidence>
<dbReference type="PANTHER" id="PTHR33406">
    <property type="entry name" value="MEMBRANE PROTEIN MJ1562-RELATED"/>
    <property type="match status" value="1"/>
</dbReference>
<evidence type="ECO:0000256" key="5">
    <source>
        <dbReference type="ARBA" id="ARBA00022989"/>
    </source>
</evidence>
<feature type="transmembrane region" description="Helical" evidence="7">
    <location>
        <begin position="237"/>
        <end position="256"/>
    </location>
</feature>
<dbReference type="EMBL" id="CP117834">
    <property type="protein sequence ID" value="WDF03282.1"/>
    <property type="molecule type" value="Genomic_DNA"/>
</dbReference>
<gene>
    <name evidence="9" type="ORF">PQ477_17570</name>
</gene>
<name>A0ABY7W5Z6_9BACI</name>
<keyword evidence="5 7" id="KW-1133">Transmembrane helix</keyword>
<evidence type="ECO:0000256" key="1">
    <source>
        <dbReference type="ARBA" id="ARBA00004651"/>
    </source>
</evidence>
<evidence type="ECO:0000259" key="8">
    <source>
        <dbReference type="Pfam" id="PF03176"/>
    </source>
</evidence>
<proteinExistence type="inferred from homology"/>
<evidence type="ECO:0000256" key="2">
    <source>
        <dbReference type="ARBA" id="ARBA00010157"/>
    </source>
</evidence>
<dbReference type="Proteomes" id="UP001215143">
    <property type="component" value="Chromosome"/>
</dbReference>
<feature type="domain" description="Membrane transport protein MMPL" evidence="8">
    <location>
        <begin position="646"/>
        <end position="1037"/>
    </location>
</feature>
<keyword evidence="6 7" id="KW-0472">Membrane</keyword>
<keyword evidence="10" id="KW-1185">Reference proteome</keyword>
<dbReference type="Pfam" id="PF03176">
    <property type="entry name" value="MMPL"/>
    <property type="match status" value="2"/>
</dbReference>
<accession>A0ABY7W5Z6</accession>
<keyword evidence="4 7" id="KW-0812">Transmembrane</keyword>
<dbReference type="SUPFAM" id="SSF82866">
    <property type="entry name" value="Multidrug efflux transporter AcrB transmembrane domain"/>
    <property type="match status" value="2"/>
</dbReference>
<feature type="transmembrane region" description="Helical" evidence="7">
    <location>
        <begin position="968"/>
        <end position="987"/>
    </location>
</feature>
<feature type="transmembrane region" description="Helical" evidence="7">
    <location>
        <begin position="929"/>
        <end position="948"/>
    </location>
</feature>
<feature type="transmembrane region" description="Helical" evidence="7">
    <location>
        <begin position="204"/>
        <end position="225"/>
    </location>
</feature>
<feature type="domain" description="Membrane transport protein MMPL" evidence="8">
    <location>
        <begin position="45"/>
        <end position="366"/>
    </location>
</feature>
<evidence type="ECO:0000313" key="10">
    <source>
        <dbReference type="Proteomes" id="UP001215143"/>
    </source>
</evidence>
<dbReference type="PANTHER" id="PTHR33406:SF6">
    <property type="entry name" value="MEMBRANE PROTEIN YDGH-RELATED"/>
    <property type="match status" value="1"/>
</dbReference>
<dbReference type="Gene3D" id="1.20.1640.10">
    <property type="entry name" value="Multidrug efflux transporter AcrB transmembrane domain"/>
    <property type="match status" value="2"/>
</dbReference>
<feature type="transmembrane region" description="Helical" evidence="7">
    <location>
        <begin position="993"/>
        <end position="1020"/>
    </location>
</feature>
<comment type="similarity">
    <text evidence="2">Belongs to the resistance-nodulation-cell division (RND) (TC 2.A.6) family. MmpL subfamily.</text>
</comment>
<dbReference type="InterPro" id="IPR004869">
    <property type="entry name" value="MMPL_dom"/>
</dbReference>
<evidence type="ECO:0000256" key="3">
    <source>
        <dbReference type="ARBA" id="ARBA00022475"/>
    </source>
</evidence>
<evidence type="ECO:0000256" key="6">
    <source>
        <dbReference type="ARBA" id="ARBA00023136"/>
    </source>
</evidence>